<feature type="compositionally biased region" description="Low complexity" evidence="4">
    <location>
        <begin position="339"/>
        <end position="350"/>
    </location>
</feature>
<feature type="region of interest" description="Disordered" evidence="4">
    <location>
        <begin position="1"/>
        <end position="147"/>
    </location>
</feature>
<dbReference type="OrthoDB" id="1932312at2759"/>
<sequence>MPHSHLRDGSMPADDDDDDYEEDNEDNPHPLNRPVPRRPSLTAPIRHSSHSHSHSHSNTAQNNGQSATTVQPLNIETDIDDDNSDVYISDEEEEDDDDDDEDHDNEEEDREQRTQRISSLSRDPSVTPSSDGDATISHSFASSSSKDLAVPLLKLAPARPNSILVDPAVVDSMFNRMRSKSALNNRESTENTTSISSLTRKRAPSASPAVSPNEFSVSANEKSSKSPTSPLNDSQPRISLTPTPTTSSVYPTAAVKPSSVHDASSAHSAHTAESAESSNSKKKPAPTSYFQKLGFGTKTKPQSQLQPSTSHQMSFKLGRRTDTVDTAVVDGEDGASQHSGKTGKSGGKTTSKFRKSPAKVTKNNNVGYISVRAKNKSAIELSRLKKIQMIAGNLAAPSNTAYPIIAARNDPDHPHIPVTGSILTMKFSNGGKFLATGGADCILRVWIVSSHGSGGVTTPAVPTIPESPTVISQPASPSKHHGPSSLADSLGPKLSRNMTTGVPKSASGHLLGKKMSMAANSKEDSTQNAHLPNFSQFLGPSAHRTFHGHTGPILDLSWSKANFIATASADKTVRLWHLLSASCLKIFAHHTPVSAVRFHPNDNTHFVSGGGTSTHARLRLWNIPEKRVKHWVVISKTATNVQTAASAAEPAAPTGAANVPGSASYSPFITALEFSHDGKLIITGTSEGSLYFHEFNELRYNTLVDLAPMVSTRHFRVTGIESLVGGFGGKYNEESNTDSGYILVTATDSRVRLFNLRDKSLVRRYRGPDISKMGCMRAVGSVDGRFAICGSEDARVYVWDLDPNSTANVPTIAPMRSTGDKGGVPYSKSFDDSVEGNVVTTAVGGKSALSGVFSELMHWDQTRFGQYERFTASDCSITAAVLAPPCVRTLLGLDIPNGHGHLSGAFIVVADVMGNLHVYENEVPFWLQNQGKDGGAVKGTPELKIDIVGSEPEKKIGERRNITLPGALQTTDSLLVESPEEYSPISPTIDGLQHDGPTRKSKSTDTNATLVDVFGGVSKDIYFLPKLSTKKEAPPPEVPQFVISPTADGSLGLPYVPQPHGSRRRSYSAGAATGLESEPTPSSPTTGRRMKRSETSNSEFKQGSTSKSILGKLRGSSKTVSHSRLDTGVTTTTSSSHHSGFSGAATAAIHATGIISGILTRIRGNTEGSHARSNTVGSDGAAAATNQSTPSSSRASPGKIALVPLKASDSDTAAKPLGSKKSLDNLRRGAFQSNHSLADMSPDISAPPSPFIAGNLSTFSLGRQPSRQQSEARLDVDKEDELLVCPHCGSSKFSMTVKKLLICVDCHTKLDA</sequence>
<feature type="region of interest" description="Disordered" evidence="4">
    <location>
        <begin position="981"/>
        <end position="1004"/>
    </location>
</feature>
<keyword evidence="2" id="KW-0677">Repeat</keyword>
<feature type="compositionally biased region" description="Polar residues" evidence="4">
    <location>
        <begin position="299"/>
        <end position="313"/>
    </location>
</feature>
<feature type="repeat" description="WD" evidence="3">
    <location>
        <begin position="546"/>
        <end position="586"/>
    </location>
</feature>
<feature type="compositionally biased region" description="Polar residues" evidence="4">
    <location>
        <begin position="1095"/>
        <end position="1108"/>
    </location>
</feature>
<dbReference type="PROSITE" id="PS50294">
    <property type="entry name" value="WD_REPEATS_REGION"/>
    <property type="match status" value="1"/>
</dbReference>
<evidence type="ECO:0000256" key="3">
    <source>
        <dbReference type="PROSITE-ProRule" id="PRU00221"/>
    </source>
</evidence>
<comment type="caution">
    <text evidence="5">The sequence shown here is derived from an EMBL/GenBank/DDBJ whole genome shotgun (WGS) entry which is preliminary data.</text>
</comment>
<protein>
    <submittedName>
        <fullName evidence="5">WD40 repeat-like protein</fullName>
    </submittedName>
</protein>
<dbReference type="STRING" id="329046.A0A1Y2BYX6"/>
<dbReference type="Proteomes" id="UP000193642">
    <property type="component" value="Unassembled WGS sequence"/>
</dbReference>
<evidence type="ECO:0000256" key="1">
    <source>
        <dbReference type="ARBA" id="ARBA00022574"/>
    </source>
</evidence>
<reference evidence="5 6" key="1">
    <citation type="submission" date="2016-07" db="EMBL/GenBank/DDBJ databases">
        <title>Pervasive Adenine N6-methylation of Active Genes in Fungi.</title>
        <authorList>
            <consortium name="DOE Joint Genome Institute"/>
            <person name="Mondo S.J."/>
            <person name="Dannebaum R.O."/>
            <person name="Kuo R.C."/>
            <person name="Labutti K."/>
            <person name="Haridas S."/>
            <person name="Kuo A."/>
            <person name="Salamov A."/>
            <person name="Ahrendt S.R."/>
            <person name="Lipzen A."/>
            <person name="Sullivan W."/>
            <person name="Andreopoulos W.B."/>
            <person name="Clum A."/>
            <person name="Lindquist E."/>
            <person name="Daum C."/>
            <person name="Ramamoorthy G.K."/>
            <person name="Gryganskyi A."/>
            <person name="Culley D."/>
            <person name="Magnuson J.K."/>
            <person name="James T.Y."/>
            <person name="O'Malley M.A."/>
            <person name="Stajich J.E."/>
            <person name="Spatafora J.W."/>
            <person name="Visel A."/>
            <person name="Grigoriev I.V."/>
        </authorList>
    </citation>
    <scope>NUCLEOTIDE SEQUENCE [LARGE SCALE GENOMIC DNA]</scope>
    <source>
        <strain evidence="5 6">JEL800</strain>
    </source>
</reference>
<feature type="compositionally biased region" description="Polar residues" evidence="4">
    <location>
        <begin position="181"/>
        <end position="198"/>
    </location>
</feature>
<dbReference type="InterPro" id="IPR001680">
    <property type="entry name" value="WD40_rpt"/>
</dbReference>
<keyword evidence="1 3" id="KW-0853">WD repeat</keyword>
<feature type="compositionally biased region" description="Polar residues" evidence="4">
    <location>
        <begin position="115"/>
        <end position="132"/>
    </location>
</feature>
<feature type="compositionally biased region" description="Low complexity" evidence="4">
    <location>
        <begin position="239"/>
        <end position="278"/>
    </location>
</feature>
<evidence type="ECO:0000256" key="2">
    <source>
        <dbReference type="ARBA" id="ARBA00022737"/>
    </source>
</evidence>
<dbReference type="PANTHER" id="PTHR14221:SF0">
    <property type="entry name" value="WD REPEAT-CONTAINING PROTEIN 44"/>
    <property type="match status" value="1"/>
</dbReference>
<feature type="compositionally biased region" description="Polar residues" evidence="4">
    <location>
        <begin position="1184"/>
        <end position="1195"/>
    </location>
</feature>
<feature type="compositionally biased region" description="Polar residues" evidence="4">
    <location>
        <begin position="58"/>
        <end position="74"/>
    </location>
</feature>
<dbReference type="InterPro" id="IPR015943">
    <property type="entry name" value="WD40/YVTN_repeat-like_dom_sf"/>
</dbReference>
<keyword evidence="6" id="KW-1185">Reference proteome</keyword>
<feature type="region of interest" description="Disordered" evidence="4">
    <location>
        <begin position="1029"/>
        <end position="1141"/>
    </location>
</feature>
<dbReference type="PROSITE" id="PS50082">
    <property type="entry name" value="WD_REPEATS_2"/>
    <property type="match status" value="2"/>
</dbReference>
<proteinExistence type="predicted"/>
<dbReference type="InterPro" id="IPR040324">
    <property type="entry name" value="WDR44/Dgr2"/>
</dbReference>
<gene>
    <name evidence="5" type="ORF">BCR33DRAFT_768340</name>
</gene>
<feature type="region of interest" description="Disordered" evidence="4">
    <location>
        <begin position="180"/>
        <end position="358"/>
    </location>
</feature>
<evidence type="ECO:0000313" key="6">
    <source>
        <dbReference type="Proteomes" id="UP000193642"/>
    </source>
</evidence>
<evidence type="ECO:0000256" key="4">
    <source>
        <dbReference type="SAM" id="MobiDB-lite"/>
    </source>
</evidence>
<organism evidence="5 6">
    <name type="scientific">Rhizoclosmatium globosum</name>
    <dbReference type="NCBI Taxonomy" id="329046"/>
    <lineage>
        <taxon>Eukaryota</taxon>
        <taxon>Fungi</taxon>
        <taxon>Fungi incertae sedis</taxon>
        <taxon>Chytridiomycota</taxon>
        <taxon>Chytridiomycota incertae sedis</taxon>
        <taxon>Chytridiomycetes</taxon>
        <taxon>Chytridiales</taxon>
        <taxon>Chytriomycetaceae</taxon>
        <taxon>Rhizoclosmatium</taxon>
    </lineage>
</organism>
<feature type="repeat" description="WD" evidence="3">
    <location>
        <begin position="419"/>
        <end position="446"/>
    </location>
</feature>
<name>A0A1Y2BYX6_9FUNG</name>
<dbReference type="SUPFAM" id="SSF50978">
    <property type="entry name" value="WD40 repeat-like"/>
    <property type="match status" value="1"/>
</dbReference>
<evidence type="ECO:0000313" key="5">
    <source>
        <dbReference type="EMBL" id="ORY39972.1"/>
    </source>
</evidence>
<dbReference type="EMBL" id="MCGO01000037">
    <property type="protein sequence ID" value="ORY39972.1"/>
    <property type="molecule type" value="Genomic_DNA"/>
</dbReference>
<feature type="compositionally biased region" description="Polar residues" evidence="4">
    <location>
        <begin position="1167"/>
        <end position="1177"/>
    </location>
</feature>
<feature type="region of interest" description="Disordered" evidence="4">
    <location>
        <begin position="458"/>
        <end position="509"/>
    </location>
</feature>
<feature type="region of interest" description="Disordered" evidence="4">
    <location>
        <begin position="1167"/>
        <end position="1197"/>
    </location>
</feature>
<dbReference type="Pfam" id="PF00400">
    <property type="entry name" value="WD40"/>
    <property type="match status" value="4"/>
</dbReference>
<feature type="compositionally biased region" description="Acidic residues" evidence="4">
    <location>
        <begin position="13"/>
        <end position="25"/>
    </location>
</feature>
<dbReference type="Gene3D" id="2.130.10.10">
    <property type="entry name" value="YVTN repeat-like/Quinoprotein amine dehydrogenase"/>
    <property type="match status" value="1"/>
</dbReference>
<dbReference type="SMART" id="SM00320">
    <property type="entry name" value="WD40"/>
    <property type="match status" value="5"/>
</dbReference>
<accession>A0A1Y2BYX6</accession>
<dbReference type="PANTHER" id="PTHR14221">
    <property type="entry name" value="WD REPEAT DOMAIN 44"/>
    <property type="match status" value="1"/>
</dbReference>
<feature type="compositionally biased region" description="Polar residues" evidence="4">
    <location>
        <begin position="208"/>
        <end position="238"/>
    </location>
</feature>
<feature type="compositionally biased region" description="Low complexity" evidence="4">
    <location>
        <begin position="1130"/>
        <end position="1141"/>
    </location>
</feature>
<feature type="compositionally biased region" description="Acidic residues" evidence="4">
    <location>
        <begin position="77"/>
        <end position="109"/>
    </location>
</feature>
<dbReference type="InterPro" id="IPR036322">
    <property type="entry name" value="WD40_repeat_dom_sf"/>
</dbReference>